<proteinExistence type="predicted"/>
<name>A0A7J8HH65_MOLMO</name>
<comment type="caution">
    <text evidence="1">The sequence shown here is derived from an EMBL/GenBank/DDBJ whole genome shotgun (WGS) entry which is preliminary data.</text>
</comment>
<dbReference type="EMBL" id="JACASF010000006">
    <property type="protein sequence ID" value="KAF6471633.1"/>
    <property type="molecule type" value="Genomic_DNA"/>
</dbReference>
<evidence type="ECO:0000313" key="1">
    <source>
        <dbReference type="EMBL" id="KAF6471633.1"/>
    </source>
</evidence>
<evidence type="ECO:0000313" key="2">
    <source>
        <dbReference type="Proteomes" id="UP000550707"/>
    </source>
</evidence>
<accession>A0A7J8HH65</accession>
<dbReference type="AlphaFoldDB" id="A0A7J8HH65"/>
<dbReference type="InParanoid" id="A0A7J8HH65"/>
<gene>
    <name evidence="1" type="ORF">HJG59_011011</name>
</gene>
<protein>
    <submittedName>
        <fullName evidence="1">Uncharacterized protein</fullName>
    </submittedName>
</protein>
<dbReference type="Proteomes" id="UP000550707">
    <property type="component" value="Unassembled WGS sequence"/>
</dbReference>
<organism evidence="1 2">
    <name type="scientific">Molossus molossus</name>
    <name type="common">Pallas' mastiff bat</name>
    <name type="synonym">Vespertilio molossus</name>
    <dbReference type="NCBI Taxonomy" id="27622"/>
    <lineage>
        <taxon>Eukaryota</taxon>
        <taxon>Metazoa</taxon>
        <taxon>Chordata</taxon>
        <taxon>Craniata</taxon>
        <taxon>Vertebrata</taxon>
        <taxon>Euteleostomi</taxon>
        <taxon>Mammalia</taxon>
        <taxon>Eutheria</taxon>
        <taxon>Laurasiatheria</taxon>
        <taxon>Chiroptera</taxon>
        <taxon>Yangochiroptera</taxon>
        <taxon>Molossidae</taxon>
        <taxon>Molossus</taxon>
    </lineage>
</organism>
<keyword evidence="2" id="KW-1185">Reference proteome</keyword>
<reference evidence="1 2" key="1">
    <citation type="journal article" date="2020" name="Nature">
        <title>Six reference-quality genomes reveal evolution of bat adaptations.</title>
        <authorList>
            <person name="Jebb D."/>
            <person name="Huang Z."/>
            <person name="Pippel M."/>
            <person name="Hughes G.M."/>
            <person name="Lavrichenko K."/>
            <person name="Devanna P."/>
            <person name="Winkler S."/>
            <person name="Jermiin L.S."/>
            <person name="Skirmuntt E.C."/>
            <person name="Katzourakis A."/>
            <person name="Burkitt-Gray L."/>
            <person name="Ray D.A."/>
            <person name="Sullivan K.A.M."/>
            <person name="Roscito J.G."/>
            <person name="Kirilenko B.M."/>
            <person name="Davalos L.M."/>
            <person name="Corthals A.P."/>
            <person name="Power M.L."/>
            <person name="Jones G."/>
            <person name="Ransome R.D."/>
            <person name="Dechmann D.K.N."/>
            <person name="Locatelli A.G."/>
            <person name="Puechmaille S.J."/>
            <person name="Fedrigo O."/>
            <person name="Jarvis E.D."/>
            <person name="Hiller M."/>
            <person name="Vernes S.C."/>
            <person name="Myers E.W."/>
            <person name="Teeling E.C."/>
        </authorList>
    </citation>
    <scope>NUCLEOTIDE SEQUENCE [LARGE SCALE GENOMIC DNA]</scope>
    <source>
        <strain evidence="1">MMolMol1</strain>
        <tissue evidence="1">Muscle</tissue>
    </source>
</reference>
<sequence>MGLPATSSPLPLSLLSIHTQGPPWPSETFPRVFSEAVREVVITLTQERGHVDPGSDVVMRMEVPISSGFLHSCRGEILDALSLPRLPVGEESGTGCRCDVGRGRRWSGGASPTVGLHAVAGESRGSPLT</sequence>